<dbReference type="Gene3D" id="3.90.550.10">
    <property type="entry name" value="Spore Coat Polysaccharide Biosynthesis Protein SpsA, Chain A"/>
    <property type="match status" value="1"/>
</dbReference>
<dbReference type="EMBL" id="QYRP01000002">
    <property type="protein sequence ID" value="RJS46756.1"/>
    <property type="molecule type" value="Genomic_DNA"/>
</dbReference>
<feature type="domain" description="MobA-like NTP transferase" evidence="1">
    <location>
        <begin position="3"/>
        <end position="163"/>
    </location>
</feature>
<keyword evidence="2" id="KW-0808">Transferase</keyword>
<reference evidence="3" key="1">
    <citation type="submission" date="2018-09" db="EMBL/GenBank/DDBJ databases">
        <authorList>
            <person name="Zhu H."/>
        </authorList>
    </citation>
    <scope>NUCLEOTIDE SEQUENCE [LARGE SCALE GENOMIC DNA]</scope>
    <source>
        <strain evidence="3">K1W22B-1</strain>
    </source>
</reference>
<sequence>MHALLLAAGSGSRMGMPKALVRDQDGAAWVTTSVERLRQGGCQSVTVVVGAQAELARALVPQGALIVHARDWHLGMSASLRAGLEALEPTSATAVLVHLVDLPDVTPDVIRRLVDLGDDSAVLARAGYDGTPGHPVLLGRAHWAPLLARTRGDSGARDYLRTHLVTLVECGDLATGHDIDTPSRDTE</sequence>
<dbReference type="RefSeq" id="WP_120060727.1">
    <property type="nucleotide sequence ID" value="NZ_QYRP01000002.1"/>
</dbReference>
<evidence type="ECO:0000259" key="1">
    <source>
        <dbReference type="Pfam" id="PF12804"/>
    </source>
</evidence>
<dbReference type="Proteomes" id="UP000276542">
    <property type="component" value="Unassembled WGS sequence"/>
</dbReference>
<accession>A0A3A5H7X0</accession>
<name>A0A3A5H7X0_9ACTN</name>
<dbReference type="InterPro" id="IPR025877">
    <property type="entry name" value="MobA-like_NTP_Trfase"/>
</dbReference>
<dbReference type="PANTHER" id="PTHR43777:SF1">
    <property type="entry name" value="MOLYBDENUM COFACTOR CYTIDYLYLTRANSFERASE"/>
    <property type="match status" value="1"/>
</dbReference>
<dbReference type="InterPro" id="IPR029044">
    <property type="entry name" value="Nucleotide-diphossugar_trans"/>
</dbReference>
<dbReference type="Pfam" id="PF12804">
    <property type="entry name" value="NTP_transf_3"/>
    <property type="match status" value="1"/>
</dbReference>
<gene>
    <name evidence="2" type="ORF">D4739_11370</name>
</gene>
<dbReference type="SUPFAM" id="SSF53448">
    <property type="entry name" value="Nucleotide-diphospho-sugar transferases"/>
    <property type="match status" value="1"/>
</dbReference>
<dbReference type="OrthoDB" id="4427994at2"/>
<organism evidence="2 3">
    <name type="scientific">Nocardioides cavernaquae</name>
    <dbReference type="NCBI Taxonomy" id="2321396"/>
    <lineage>
        <taxon>Bacteria</taxon>
        <taxon>Bacillati</taxon>
        <taxon>Actinomycetota</taxon>
        <taxon>Actinomycetes</taxon>
        <taxon>Propionibacteriales</taxon>
        <taxon>Nocardioidaceae</taxon>
        <taxon>Nocardioides</taxon>
    </lineage>
</organism>
<protein>
    <submittedName>
        <fullName evidence="2">Nucleotidyltransferase family protein</fullName>
    </submittedName>
</protein>
<keyword evidence="3" id="KW-1185">Reference proteome</keyword>
<proteinExistence type="predicted"/>
<evidence type="ECO:0000313" key="3">
    <source>
        <dbReference type="Proteomes" id="UP000276542"/>
    </source>
</evidence>
<dbReference type="CDD" id="cd04182">
    <property type="entry name" value="GT_2_like_f"/>
    <property type="match status" value="1"/>
</dbReference>
<dbReference type="AlphaFoldDB" id="A0A3A5H7X0"/>
<dbReference type="GO" id="GO:0016779">
    <property type="term" value="F:nucleotidyltransferase activity"/>
    <property type="evidence" value="ECO:0007669"/>
    <property type="project" value="UniProtKB-ARBA"/>
</dbReference>
<comment type="caution">
    <text evidence="2">The sequence shown here is derived from an EMBL/GenBank/DDBJ whole genome shotgun (WGS) entry which is preliminary data.</text>
</comment>
<dbReference type="PANTHER" id="PTHR43777">
    <property type="entry name" value="MOLYBDENUM COFACTOR CYTIDYLYLTRANSFERASE"/>
    <property type="match status" value="1"/>
</dbReference>
<evidence type="ECO:0000313" key="2">
    <source>
        <dbReference type="EMBL" id="RJS46756.1"/>
    </source>
</evidence>